<dbReference type="InterPro" id="IPR013762">
    <property type="entry name" value="Integrase-like_cat_sf"/>
</dbReference>
<dbReference type="Pfam" id="PF00589">
    <property type="entry name" value="Phage_integrase"/>
    <property type="match status" value="1"/>
</dbReference>
<dbReference type="GO" id="GO:0006310">
    <property type="term" value="P:DNA recombination"/>
    <property type="evidence" value="ECO:0007669"/>
    <property type="project" value="UniProtKB-KW"/>
</dbReference>
<dbReference type="Gene3D" id="1.10.443.10">
    <property type="entry name" value="Intergrase catalytic core"/>
    <property type="match status" value="1"/>
</dbReference>
<dbReference type="EMBL" id="JACHJT010000001">
    <property type="protein sequence ID" value="MBB4929181.1"/>
    <property type="molecule type" value="Genomic_DNA"/>
</dbReference>
<dbReference type="SUPFAM" id="SSF56349">
    <property type="entry name" value="DNA breaking-rejoining enzymes"/>
    <property type="match status" value="1"/>
</dbReference>
<dbReference type="GO" id="GO:0015074">
    <property type="term" value="P:DNA integration"/>
    <property type="evidence" value="ECO:0007669"/>
    <property type="project" value="InterPro"/>
</dbReference>
<evidence type="ECO:0000313" key="4">
    <source>
        <dbReference type="Proteomes" id="UP000523007"/>
    </source>
</evidence>
<dbReference type="InterPro" id="IPR011010">
    <property type="entry name" value="DNA_brk_join_enz"/>
</dbReference>
<evidence type="ECO:0000313" key="3">
    <source>
        <dbReference type="EMBL" id="MBB4929181.1"/>
    </source>
</evidence>
<proteinExistence type="predicted"/>
<name>A0A7W7RBZ4_9ACTN</name>
<keyword evidence="4" id="KW-1185">Reference proteome</keyword>
<keyword evidence="1" id="KW-0233">DNA recombination</keyword>
<dbReference type="PROSITE" id="PS51898">
    <property type="entry name" value="TYR_RECOMBINASE"/>
    <property type="match status" value="1"/>
</dbReference>
<protein>
    <submittedName>
        <fullName evidence="3">Site-specific recombinase XerD</fullName>
    </submittedName>
</protein>
<sequence length="92" mass="10355">MFRTRTGEKLDVNNVRRDFQAIVRAAGVEGSWTPRELRHSFVSLMSANGAHLEDIARLVGHSSTNTTELVYRKELHPVIMEGVDIMGDLFAE</sequence>
<dbReference type="InterPro" id="IPR002104">
    <property type="entry name" value="Integrase_catalytic"/>
</dbReference>
<feature type="domain" description="Tyr recombinase" evidence="2">
    <location>
        <begin position="1"/>
        <end position="85"/>
    </location>
</feature>
<dbReference type="RefSeq" id="WP_376773612.1">
    <property type="nucleotide sequence ID" value="NZ_JACHJT010000001.1"/>
</dbReference>
<organism evidence="3 4">
    <name type="scientific">Lipingzhangella halophila</name>
    <dbReference type="NCBI Taxonomy" id="1783352"/>
    <lineage>
        <taxon>Bacteria</taxon>
        <taxon>Bacillati</taxon>
        <taxon>Actinomycetota</taxon>
        <taxon>Actinomycetes</taxon>
        <taxon>Streptosporangiales</taxon>
        <taxon>Nocardiopsidaceae</taxon>
        <taxon>Lipingzhangella</taxon>
    </lineage>
</organism>
<gene>
    <name evidence="3" type="ORF">F4561_000001</name>
</gene>
<dbReference type="GO" id="GO:0003677">
    <property type="term" value="F:DNA binding"/>
    <property type="evidence" value="ECO:0007669"/>
    <property type="project" value="InterPro"/>
</dbReference>
<evidence type="ECO:0000259" key="2">
    <source>
        <dbReference type="PROSITE" id="PS51898"/>
    </source>
</evidence>
<dbReference type="AlphaFoldDB" id="A0A7W7RBZ4"/>
<accession>A0A7W7RBZ4</accession>
<reference evidence="3 4" key="1">
    <citation type="submission" date="2020-08" db="EMBL/GenBank/DDBJ databases">
        <title>Sequencing the genomes of 1000 actinobacteria strains.</title>
        <authorList>
            <person name="Klenk H.-P."/>
        </authorList>
    </citation>
    <scope>NUCLEOTIDE SEQUENCE [LARGE SCALE GENOMIC DNA]</scope>
    <source>
        <strain evidence="3 4">DSM 102030</strain>
    </source>
</reference>
<evidence type="ECO:0000256" key="1">
    <source>
        <dbReference type="ARBA" id="ARBA00023172"/>
    </source>
</evidence>
<comment type="caution">
    <text evidence="3">The sequence shown here is derived from an EMBL/GenBank/DDBJ whole genome shotgun (WGS) entry which is preliminary data.</text>
</comment>
<dbReference type="Proteomes" id="UP000523007">
    <property type="component" value="Unassembled WGS sequence"/>
</dbReference>